<evidence type="ECO:0000259" key="6">
    <source>
        <dbReference type="Pfam" id="PF03372"/>
    </source>
</evidence>
<dbReference type="NCBIfam" id="TIGR00633">
    <property type="entry name" value="xth"/>
    <property type="match status" value="1"/>
</dbReference>
<accession>A0ABT6X899</accession>
<reference evidence="7" key="1">
    <citation type="submission" date="2023-05" db="EMBL/GenBank/DDBJ databases">
        <title>Limnohabitans sp. strain HM2-2 Genome sequencing and assembly.</title>
        <authorList>
            <person name="Jung Y."/>
        </authorList>
    </citation>
    <scope>NUCLEOTIDE SEQUENCE</scope>
    <source>
        <strain evidence="7">HM2-2</strain>
    </source>
</reference>
<dbReference type="Proteomes" id="UP001431902">
    <property type="component" value="Unassembled WGS sequence"/>
</dbReference>
<name>A0ABT6X899_9BURK</name>
<evidence type="ECO:0000256" key="5">
    <source>
        <dbReference type="ARBA" id="ARBA00022842"/>
    </source>
</evidence>
<dbReference type="Gene3D" id="3.60.10.10">
    <property type="entry name" value="Endonuclease/exonuclease/phosphatase"/>
    <property type="match status" value="1"/>
</dbReference>
<keyword evidence="5" id="KW-0460">Magnesium</keyword>
<proteinExistence type="inferred from homology"/>
<gene>
    <name evidence="7" type="ORF">QLQ16_11015</name>
</gene>
<dbReference type="SUPFAM" id="SSF56219">
    <property type="entry name" value="DNase I-like"/>
    <property type="match status" value="1"/>
</dbReference>
<dbReference type="InterPro" id="IPR036691">
    <property type="entry name" value="Endo/exonu/phosph_ase_sf"/>
</dbReference>
<evidence type="ECO:0000256" key="1">
    <source>
        <dbReference type="ARBA" id="ARBA00001946"/>
    </source>
</evidence>
<organism evidence="7 8">
    <name type="scientific">Limnohabitans lacus</name>
    <dbReference type="NCBI Taxonomy" id="3045173"/>
    <lineage>
        <taxon>Bacteria</taxon>
        <taxon>Pseudomonadati</taxon>
        <taxon>Pseudomonadota</taxon>
        <taxon>Betaproteobacteria</taxon>
        <taxon>Burkholderiales</taxon>
        <taxon>Comamonadaceae</taxon>
        <taxon>Limnohabitans</taxon>
    </lineage>
</organism>
<dbReference type="EMBL" id="JASGBH010000007">
    <property type="protein sequence ID" value="MDI9234367.1"/>
    <property type="molecule type" value="Genomic_DNA"/>
</dbReference>
<evidence type="ECO:0000313" key="8">
    <source>
        <dbReference type="Proteomes" id="UP001431902"/>
    </source>
</evidence>
<keyword evidence="4" id="KW-0378">Hydrolase</keyword>
<dbReference type="Pfam" id="PF03372">
    <property type="entry name" value="Exo_endo_phos"/>
    <property type="match status" value="1"/>
</dbReference>
<evidence type="ECO:0000256" key="2">
    <source>
        <dbReference type="ARBA" id="ARBA00007092"/>
    </source>
</evidence>
<dbReference type="PANTHER" id="PTHR22748">
    <property type="entry name" value="AP ENDONUCLEASE"/>
    <property type="match status" value="1"/>
</dbReference>
<dbReference type="InterPro" id="IPR004808">
    <property type="entry name" value="AP_endonuc_1"/>
</dbReference>
<dbReference type="InterPro" id="IPR005135">
    <property type="entry name" value="Endo/exonuclease/phosphatase"/>
</dbReference>
<comment type="similarity">
    <text evidence="2">Belongs to the DNA repair enzymes AP/ExoA family.</text>
</comment>
<comment type="caution">
    <text evidence="7">The sequence shown here is derived from an EMBL/GenBank/DDBJ whole genome shotgun (WGS) entry which is preliminary data.</text>
</comment>
<dbReference type="PROSITE" id="PS51435">
    <property type="entry name" value="AP_NUCLEASE_F1_4"/>
    <property type="match status" value="1"/>
</dbReference>
<evidence type="ECO:0000256" key="4">
    <source>
        <dbReference type="ARBA" id="ARBA00022801"/>
    </source>
</evidence>
<comment type="cofactor">
    <cofactor evidence="1">
        <name>Mg(2+)</name>
        <dbReference type="ChEBI" id="CHEBI:18420"/>
    </cofactor>
</comment>
<keyword evidence="3" id="KW-0479">Metal-binding</keyword>
<protein>
    <submittedName>
        <fullName evidence="7">Exodeoxyribonuclease III</fullName>
    </submittedName>
</protein>
<dbReference type="PANTHER" id="PTHR22748:SF6">
    <property type="entry name" value="DNA-(APURINIC OR APYRIMIDINIC SITE) ENDONUCLEASE"/>
    <property type="match status" value="1"/>
</dbReference>
<dbReference type="NCBIfam" id="TIGR00195">
    <property type="entry name" value="exoDNase_III"/>
    <property type="match status" value="1"/>
</dbReference>
<keyword evidence="8" id="KW-1185">Reference proteome</keyword>
<evidence type="ECO:0000256" key="3">
    <source>
        <dbReference type="ARBA" id="ARBA00022723"/>
    </source>
</evidence>
<evidence type="ECO:0000313" key="7">
    <source>
        <dbReference type="EMBL" id="MDI9234367.1"/>
    </source>
</evidence>
<dbReference type="RefSeq" id="WP_283224739.1">
    <property type="nucleotide sequence ID" value="NZ_JASGBH010000007.1"/>
</dbReference>
<dbReference type="CDD" id="cd10281">
    <property type="entry name" value="Nape_like_AP-endo"/>
    <property type="match status" value="1"/>
</dbReference>
<sequence>MFKLTSLNLNGIRSATTKGVEAWLAQENPDCICVQEVKAQAPDVAGKFEELAGLKGHFHFAQKKGYSGVGVYTRHEPSDVVIGFDGDEFDAEGRYAEVRFDTPARKLSIISVYFPSGSSGPERQEAKFRFLDKIYPHLMALKAERDFVVCSDVNIAHKEADLKNWKGNLKNSGFLPEERAWMTKLTTEGGVVDVYRHLKPQTTDDCYTWWSNRGQAYAKNVGWRLDYHLATPAVAEKARTEHIFKGVKFSDHAPITIGYDFSL</sequence>
<feature type="domain" description="Endonuclease/exonuclease/phosphatase" evidence="6">
    <location>
        <begin position="6"/>
        <end position="252"/>
    </location>
</feature>